<dbReference type="KEGG" id="coy:HF329_33385"/>
<accession>A0AAE7DB31</accession>
<proteinExistence type="predicted"/>
<dbReference type="EMBL" id="CP051205">
    <property type="protein sequence ID" value="QJB35942.1"/>
    <property type="molecule type" value="Genomic_DNA"/>
</dbReference>
<dbReference type="AlphaFoldDB" id="A0AAE7DB31"/>
<organism evidence="2 3">
    <name type="scientific">Chitinophaga oryzae</name>
    <dbReference type="NCBI Taxonomy" id="2725414"/>
    <lineage>
        <taxon>Bacteria</taxon>
        <taxon>Pseudomonadati</taxon>
        <taxon>Bacteroidota</taxon>
        <taxon>Chitinophagia</taxon>
        <taxon>Chitinophagales</taxon>
        <taxon>Chitinophagaceae</taxon>
        <taxon>Chitinophaga</taxon>
    </lineage>
</organism>
<dbReference type="Proteomes" id="UP000502421">
    <property type="component" value="Chromosome"/>
</dbReference>
<name>A0AAE7DB31_9BACT</name>
<feature type="domain" description="MobA/VirD2-like nuclease" evidence="1">
    <location>
        <begin position="17"/>
        <end position="144"/>
    </location>
</feature>
<evidence type="ECO:0000259" key="1">
    <source>
        <dbReference type="Pfam" id="PF03432"/>
    </source>
</evidence>
<evidence type="ECO:0000313" key="2">
    <source>
        <dbReference type="EMBL" id="QJB35942.1"/>
    </source>
</evidence>
<dbReference type="InterPro" id="IPR005094">
    <property type="entry name" value="Endonuclease_MobA/VirD2"/>
</dbReference>
<reference evidence="3" key="1">
    <citation type="submission" date="2020-04" db="EMBL/GenBank/DDBJ databases">
        <authorList>
            <person name="Kittiwongwattana C."/>
        </authorList>
    </citation>
    <scope>NUCLEOTIDE SEQUENCE [LARGE SCALE GENOMIC DNA]</scope>
    <source>
        <strain evidence="3">1310</strain>
    </source>
</reference>
<protein>
    <submittedName>
        <fullName evidence="2">Relaxase/mobilization nuclease domain-containing protein</fullName>
    </submittedName>
</protein>
<dbReference type="RefSeq" id="WP_168811468.1">
    <property type="nucleotide sequence ID" value="NZ_CP051205.1"/>
</dbReference>
<dbReference type="Pfam" id="PF03432">
    <property type="entry name" value="Relaxase"/>
    <property type="match status" value="1"/>
</dbReference>
<gene>
    <name evidence="2" type="ORF">HF329_33385</name>
</gene>
<sequence>MISKVITGKSFYGCCRYVCADERRAEILEAEGVRDYSYRHMGNDFETNRQQLPDKHRAVFHGILSFYPGEQVTDERLAQIGREYLEKLGITNTQYVITKHTDTDHLHLHIIANLVNNSGKTIRDNWIGLRGKKAAQQLTQKYQLIPAIEKKIALTNLQALNHEETARYEIFQAIEAVLPRCKTLPALENELMKKGIDVQYKYKGNTQQLQGISFKKGSYAFKGSSIDRKYSISGLQKTMQQQITQEQQQIKKRGLRL</sequence>
<evidence type="ECO:0000313" key="3">
    <source>
        <dbReference type="Proteomes" id="UP000502421"/>
    </source>
</evidence>